<sequence>MSAAPLLPPGLEAKTAEVQDTMMPEVNAHDSMLQAMRDAVLLEVERSVQERTEQLWAKGKQAFQQAQQKHREEVQRLTEEVAQCQERHKVLAEENDRLREALQSILTKCSSLAPGLAESLLSPASTFAGTSPLPSDADTCSHPSRPYSPYTPGMDFYSNEVLLPEVPPLPFGKPGVACGSPAPLSLAEALGPRVNPLRLSLAESLGDTAHVEKSGEKTWEITISKTTEDEELGLDVSHEEDGKVLRVDGLRNGVLEVWNAKCLAAGELEHVVKTGDQITSCNGITGAQGILQECVSNRTLQLSLFREAAASSPFSHLRAEASEFVPGSRRDG</sequence>
<organism evidence="1 2">
    <name type="scientific">Durusdinium trenchii</name>
    <dbReference type="NCBI Taxonomy" id="1381693"/>
    <lineage>
        <taxon>Eukaryota</taxon>
        <taxon>Sar</taxon>
        <taxon>Alveolata</taxon>
        <taxon>Dinophyceae</taxon>
        <taxon>Suessiales</taxon>
        <taxon>Symbiodiniaceae</taxon>
        <taxon>Durusdinium</taxon>
    </lineage>
</organism>
<evidence type="ECO:0000313" key="1">
    <source>
        <dbReference type="EMBL" id="CAK8996762.1"/>
    </source>
</evidence>
<reference evidence="1 2" key="1">
    <citation type="submission" date="2024-02" db="EMBL/GenBank/DDBJ databases">
        <authorList>
            <person name="Chen Y."/>
            <person name="Shah S."/>
            <person name="Dougan E. K."/>
            <person name="Thang M."/>
            <person name="Chan C."/>
        </authorList>
    </citation>
    <scope>NUCLEOTIDE SEQUENCE [LARGE SCALE GENOMIC DNA]</scope>
</reference>
<evidence type="ECO:0000313" key="2">
    <source>
        <dbReference type="Proteomes" id="UP001642484"/>
    </source>
</evidence>
<gene>
    <name evidence="1" type="ORF">CCMP2556_LOCUS4593</name>
</gene>
<comment type="caution">
    <text evidence="1">The sequence shown here is derived from an EMBL/GenBank/DDBJ whole genome shotgun (WGS) entry which is preliminary data.</text>
</comment>
<name>A0ABP0I2E8_9DINO</name>
<proteinExistence type="predicted"/>
<keyword evidence="2" id="KW-1185">Reference proteome</keyword>
<dbReference type="EMBL" id="CAXAMN010001891">
    <property type="protein sequence ID" value="CAK8996762.1"/>
    <property type="molecule type" value="Genomic_DNA"/>
</dbReference>
<accession>A0ABP0I2E8</accession>
<protein>
    <submittedName>
        <fullName evidence="1">Uncharacterized protein</fullName>
    </submittedName>
</protein>
<dbReference type="Proteomes" id="UP001642484">
    <property type="component" value="Unassembled WGS sequence"/>
</dbReference>